<evidence type="ECO:0000313" key="1">
    <source>
        <dbReference type="EMBL" id="MFD1643051.1"/>
    </source>
</evidence>
<organism evidence="1 2">
    <name type="scientific">Halohasta litorea</name>
    <dbReference type="NCBI Taxonomy" id="869891"/>
    <lineage>
        <taxon>Archaea</taxon>
        <taxon>Methanobacteriati</taxon>
        <taxon>Methanobacteriota</taxon>
        <taxon>Stenosarchaea group</taxon>
        <taxon>Halobacteria</taxon>
        <taxon>Halobacteriales</taxon>
        <taxon>Haloferacaceae</taxon>
        <taxon>Halohasta</taxon>
    </lineage>
</organism>
<proteinExistence type="predicted"/>
<name>A0ABD6DDV7_9EURY</name>
<dbReference type="RefSeq" id="WP_256396421.1">
    <property type="nucleotide sequence ID" value="NZ_JANHDJ010000004.1"/>
</dbReference>
<comment type="caution">
    <text evidence="1">The sequence shown here is derived from an EMBL/GenBank/DDBJ whole genome shotgun (WGS) entry which is preliminary data.</text>
</comment>
<evidence type="ECO:0008006" key="3">
    <source>
        <dbReference type="Google" id="ProtNLM"/>
    </source>
</evidence>
<dbReference type="AlphaFoldDB" id="A0ABD6DDV7"/>
<reference evidence="1 2" key="1">
    <citation type="journal article" date="2019" name="Int. J. Syst. Evol. Microbiol.">
        <title>The Global Catalogue of Microorganisms (GCM) 10K type strain sequencing project: providing services to taxonomists for standard genome sequencing and annotation.</title>
        <authorList>
            <consortium name="The Broad Institute Genomics Platform"/>
            <consortium name="The Broad Institute Genome Sequencing Center for Infectious Disease"/>
            <person name="Wu L."/>
            <person name="Ma J."/>
        </authorList>
    </citation>
    <scope>NUCLEOTIDE SEQUENCE [LARGE SCALE GENOMIC DNA]</scope>
    <source>
        <strain evidence="1 2">CGMCC 1.10593</strain>
    </source>
</reference>
<protein>
    <recommendedName>
        <fullName evidence="3">DUF1049 domain-containing protein</fullName>
    </recommendedName>
</protein>
<keyword evidence="2" id="KW-1185">Reference proteome</keyword>
<gene>
    <name evidence="1" type="ORF">ACFSBW_14335</name>
</gene>
<dbReference type="EMBL" id="JBHUDM010000004">
    <property type="protein sequence ID" value="MFD1643051.1"/>
    <property type="molecule type" value="Genomic_DNA"/>
</dbReference>
<accession>A0ABD6DDV7</accession>
<dbReference type="Proteomes" id="UP001597052">
    <property type="component" value="Unassembled WGS sequence"/>
</dbReference>
<sequence length="45" mass="4602">MNKISLLLLVLVAFAVAGVVGLLVLAPESMIENPPGIVVPYGLGL</sequence>
<evidence type="ECO:0000313" key="2">
    <source>
        <dbReference type="Proteomes" id="UP001597052"/>
    </source>
</evidence>